<dbReference type="EMBL" id="CAJVQB010009651">
    <property type="protein sequence ID" value="CAG8732370.1"/>
    <property type="molecule type" value="Genomic_DNA"/>
</dbReference>
<protein>
    <submittedName>
        <fullName evidence="1">44415_t:CDS:1</fullName>
    </submittedName>
</protein>
<keyword evidence="2" id="KW-1185">Reference proteome</keyword>
<name>A0ABN7V5R1_GIGMA</name>
<evidence type="ECO:0000313" key="2">
    <source>
        <dbReference type="Proteomes" id="UP000789901"/>
    </source>
</evidence>
<dbReference type="Proteomes" id="UP000789901">
    <property type="component" value="Unassembled WGS sequence"/>
</dbReference>
<sequence>MPIGKIIVGEIDYHVNRVRVILLRPKFSETTSLFLELRYRDSEIVSKNQ</sequence>
<feature type="non-terminal residue" evidence="1">
    <location>
        <position position="49"/>
    </location>
</feature>
<comment type="caution">
    <text evidence="1">The sequence shown here is derived from an EMBL/GenBank/DDBJ whole genome shotgun (WGS) entry which is preliminary data.</text>
</comment>
<proteinExistence type="predicted"/>
<gene>
    <name evidence="1" type="ORF">GMARGA_LOCUS14515</name>
</gene>
<reference evidence="1 2" key="1">
    <citation type="submission" date="2021-06" db="EMBL/GenBank/DDBJ databases">
        <authorList>
            <person name="Kallberg Y."/>
            <person name="Tangrot J."/>
            <person name="Rosling A."/>
        </authorList>
    </citation>
    <scope>NUCLEOTIDE SEQUENCE [LARGE SCALE GENOMIC DNA]</scope>
    <source>
        <strain evidence="1 2">120-4 pot B 10/14</strain>
    </source>
</reference>
<organism evidence="1 2">
    <name type="scientific">Gigaspora margarita</name>
    <dbReference type="NCBI Taxonomy" id="4874"/>
    <lineage>
        <taxon>Eukaryota</taxon>
        <taxon>Fungi</taxon>
        <taxon>Fungi incertae sedis</taxon>
        <taxon>Mucoromycota</taxon>
        <taxon>Glomeromycotina</taxon>
        <taxon>Glomeromycetes</taxon>
        <taxon>Diversisporales</taxon>
        <taxon>Gigasporaceae</taxon>
        <taxon>Gigaspora</taxon>
    </lineage>
</organism>
<accession>A0ABN7V5R1</accession>
<evidence type="ECO:0000313" key="1">
    <source>
        <dbReference type="EMBL" id="CAG8732370.1"/>
    </source>
</evidence>